<dbReference type="AlphaFoldDB" id="A0A6P6MVJ5"/>
<evidence type="ECO:0000256" key="11">
    <source>
        <dbReference type="PROSITE-ProRule" id="PRU00043"/>
    </source>
</evidence>
<dbReference type="InterPro" id="IPR015919">
    <property type="entry name" value="Cadherin-like_sf"/>
</dbReference>
<sequence length="456" mass="50548">MYFQRNLVKSSSFGYIKKQQSACFFTSTLKQSRRRIKQQSLSLPKMETVIVFLIASVCIQCATPSKLHIRKNRAWIVDSLSMEEEHTGPFPYKLGDLNIEKKVIEEYSIHGQGIDKDPKGILSVDRNGSVYAHGKVDYEEYKRLRITLSNKHTIVAVDIDIMDVNDHAPVFNRDVYELTVDESTPQGNPLVTVLATDNDQPGSANAQFTLRIVSVSPAASGALFFIQQRTGELTGTISFNGSLDYQESQKYRILVEAKDHGEKMQLSSTSTVILNLIGKHNLLTERTRDGGDSSVFMKQVGVTESKETGPMLEANELAMCLSEETVDIPAINPDLYSPPLHFQLTGDVQGKWRLQSNYGPSVRLIKESAVRAGDHEVTLEISDSQGQQSVQTLSLRVCDCDVSARCTALRNPTIKLNAAAIAVIIISVLVLLGVLLMLCRFRTDIYKGLVDGADQS</sequence>
<dbReference type="InterPro" id="IPR039808">
    <property type="entry name" value="Cadherin"/>
</dbReference>
<evidence type="ECO:0000256" key="9">
    <source>
        <dbReference type="ARBA" id="ARBA00023136"/>
    </source>
</evidence>
<evidence type="ECO:0000256" key="6">
    <source>
        <dbReference type="ARBA" id="ARBA00022837"/>
    </source>
</evidence>
<keyword evidence="5" id="KW-0677">Repeat</keyword>
<dbReference type="Gene3D" id="2.60.40.60">
    <property type="entry name" value="Cadherins"/>
    <property type="match status" value="3"/>
</dbReference>
<dbReference type="GO" id="GO:0000902">
    <property type="term" value="P:cell morphogenesis"/>
    <property type="evidence" value="ECO:0007669"/>
    <property type="project" value="TreeGrafter"/>
</dbReference>
<feature type="domain" description="Cadherin" evidence="13">
    <location>
        <begin position="172"/>
        <end position="296"/>
    </location>
</feature>
<evidence type="ECO:0000313" key="15">
    <source>
        <dbReference type="RefSeq" id="XP_026100383.1"/>
    </source>
</evidence>
<keyword evidence="10" id="KW-0325">Glycoprotein</keyword>
<keyword evidence="2" id="KW-1003">Cell membrane</keyword>
<comment type="subcellular location">
    <subcellularLocation>
        <location evidence="1">Cell membrane</location>
        <topology evidence="1">Single-pass type I membrane protein</topology>
    </subcellularLocation>
</comment>
<dbReference type="KEGG" id="caua:113071236"/>
<dbReference type="InterPro" id="IPR020894">
    <property type="entry name" value="Cadherin_CS"/>
</dbReference>
<keyword evidence="6 11" id="KW-0106">Calcium</keyword>
<evidence type="ECO:0000256" key="3">
    <source>
        <dbReference type="ARBA" id="ARBA00022692"/>
    </source>
</evidence>
<dbReference type="PROSITE" id="PS50268">
    <property type="entry name" value="CADHERIN_2"/>
    <property type="match status" value="2"/>
</dbReference>
<organism evidence="14 15">
    <name type="scientific">Carassius auratus</name>
    <name type="common">Goldfish</name>
    <dbReference type="NCBI Taxonomy" id="7957"/>
    <lineage>
        <taxon>Eukaryota</taxon>
        <taxon>Metazoa</taxon>
        <taxon>Chordata</taxon>
        <taxon>Craniata</taxon>
        <taxon>Vertebrata</taxon>
        <taxon>Euteleostomi</taxon>
        <taxon>Actinopterygii</taxon>
        <taxon>Neopterygii</taxon>
        <taxon>Teleostei</taxon>
        <taxon>Ostariophysi</taxon>
        <taxon>Cypriniformes</taxon>
        <taxon>Cyprinidae</taxon>
        <taxon>Cyprininae</taxon>
        <taxon>Carassius</taxon>
    </lineage>
</organism>
<evidence type="ECO:0000256" key="10">
    <source>
        <dbReference type="ARBA" id="ARBA00023180"/>
    </source>
</evidence>
<dbReference type="RefSeq" id="XP_026100383.1">
    <property type="nucleotide sequence ID" value="XM_026244598.1"/>
</dbReference>
<feature type="transmembrane region" description="Helical" evidence="12">
    <location>
        <begin position="416"/>
        <end position="439"/>
    </location>
</feature>
<name>A0A6P6MVJ5_CARAU</name>
<feature type="domain" description="Cadherin" evidence="13">
    <location>
        <begin position="107"/>
        <end position="171"/>
    </location>
</feature>
<dbReference type="GO" id="GO:0008013">
    <property type="term" value="F:beta-catenin binding"/>
    <property type="evidence" value="ECO:0007669"/>
    <property type="project" value="TreeGrafter"/>
</dbReference>
<dbReference type="GO" id="GO:0016477">
    <property type="term" value="P:cell migration"/>
    <property type="evidence" value="ECO:0007669"/>
    <property type="project" value="TreeGrafter"/>
</dbReference>
<proteinExistence type="predicted"/>
<dbReference type="GO" id="GO:0016342">
    <property type="term" value="C:catenin complex"/>
    <property type="evidence" value="ECO:0007669"/>
    <property type="project" value="TreeGrafter"/>
</dbReference>
<dbReference type="Pfam" id="PF00028">
    <property type="entry name" value="Cadherin"/>
    <property type="match status" value="1"/>
</dbReference>
<dbReference type="Proteomes" id="UP000515129">
    <property type="component" value="Unplaced"/>
</dbReference>
<dbReference type="GO" id="GO:0044331">
    <property type="term" value="P:cell-cell adhesion mediated by cadherin"/>
    <property type="evidence" value="ECO:0007669"/>
    <property type="project" value="TreeGrafter"/>
</dbReference>
<dbReference type="FunFam" id="2.60.40.60:FF:000011">
    <property type="entry name" value="Cadherin 1"/>
    <property type="match status" value="1"/>
</dbReference>
<evidence type="ECO:0000256" key="12">
    <source>
        <dbReference type="SAM" id="Phobius"/>
    </source>
</evidence>
<dbReference type="GO" id="GO:0034332">
    <property type="term" value="P:adherens junction organization"/>
    <property type="evidence" value="ECO:0007669"/>
    <property type="project" value="TreeGrafter"/>
</dbReference>
<keyword evidence="9 12" id="KW-0472">Membrane</keyword>
<keyword evidence="4" id="KW-0732">Signal</keyword>
<dbReference type="GO" id="GO:0005509">
    <property type="term" value="F:calcium ion binding"/>
    <property type="evidence" value="ECO:0007669"/>
    <property type="project" value="UniProtKB-UniRule"/>
</dbReference>
<dbReference type="GeneID" id="113071236"/>
<dbReference type="GO" id="GO:0005912">
    <property type="term" value="C:adherens junction"/>
    <property type="evidence" value="ECO:0007669"/>
    <property type="project" value="TreeGrafter"/>
</dbReference>
<dbReference type="FunFam" id="2.60.40.60:FF:000158">
    <property type="entry name" value="Dachsous cadherin-related 1"/>
    <property type="match status" value="1"/>
</dbReference>
<dbReference type="GO" id="GO:0007043">
    <property type="term" value="P:cell-cell junction assembly"/>
    <property type="evidence" value="ECO:0007669"/>
    <property type="project" value="TreeGrafter"/>
</dbReference>
<keyword evidence="7" id="KW-0130">Cell adhesion</keyword>
<keyword evidence="14" id="KW-1185">Reference proteome</keyword>
<dbReference type="CDD" id="cd11304">
    <property type="entry name" value="Cadherin_repeat"/>
    <property type="match status" value="1"/>
</dbReference>
<evidence type="ECO:0000313" key="14">
    <source>
        <dbReference type="Proteomes" id="UP000515129"/>
    </source>
</evidence>
<evidence type="ECO:0000256" key="7">
    <source>
        <dbReference type="ARBA" id="ARBA00022889"/>
    </source>
</evidence>
<evidence type="ECO:0000259" key="13">
    <source>
        <dbReference type="PROSITE" id="PS50268"/>
    </source>
</evidence>
<keyword evidence="3 12" id="KW-0812">Transmembrane</keyword>
<dbReference type="SMART" id="SM00112">
    <property type="entry name" value="CA"/>
    <property type="match status" value="2"/>
</dbReference>
<dbReference type="PANTHER" id="PTHR24027">
    <property type="entry name" value="CADHERIN-23"/>
    <property type="match status" value="1"/>
</dbReference>
<dbReference type="OrthoDB" id="9045962at2759"/>
<dbReference type="SUPFAM" id="SSF49313">
    <property type="entry name" value="Cadherin-like"/>
    <property type="match status" value="1"/>
</dbReference>
<dbReference type="GO" id="GO:0016339">
    <property type="term" value="P:calcium-dependent cell-cell adhesion via plasma membrane cell adhesion molecules"/>
    <property type="evidence" value="ECO:0007669"/>
    <property type="project" value="TreeGrafter"/>
</dbReference>
<reference evidence="15" key="1">
    <citation type="submission" date="2025-08" db="UniProtKB">
        <authorList>
            <consortium name="RefSeq"/>
        </authorList>
    </citation>
    <scope>IDENTIFICATION</scope>
    <source>
        <strain evidence="15">Wakin</strain>
        <tissue evidence="15">Muscle</tissue>
    </source>
</reference>
<dbReference type="PROSITE" id="PS00232">
    <property type="entry name" value="CADHERIN_1"/>
    <property type="match status" value="1"/>
</dbReference>
<dbReference type="InterPro" id="IPR002126">
    <property type="entry name" value="Cadherin-like_dom"/>
</dbReference>
<gene>
    <name evidence="15" type="primary">LOC113071236</name>
</gene>
<evidence type="ECO:0000256" key="8">
    <source>
        <dbReference type="ARBA" id="ARBA00022989"/>
    </source>
</evidence>
<dbReference type="GO" id="GO:0007156">
    <property type="term" value="P:homophilic cell adhesion via plasma membrane adhesion molecules"/>
    <property type="evidence" value="ECO:0007669"/>
    <property type="project" value="InterPro"/>
</dbReference>
<evidence type="ECO:0000256" key="4">
    <source>
        <dbReference type="ARBA" id="ARBA00022729"/>
    </source>
</evidence>
<evidence type="ECO:0000256" key="2">
    <source>
        <dbReference type="ARBA" id="ARBA00022475"/>
    </source>
</evidence>
<keyword evidence="8 12" id="KW-1133">Transmembrane helix</keyword>
<protein>
    <submittedName>
        <fullName evidence="15">Protocadherin Fat 2-like</fullName>
    </submittedName>
</protein>
<accession>A0A6P6MVJ5</accession>
<evidence type="ECO:0000256" key="1">
    <source>
        <dbReference type="ARBA" id="ARBA00004251"/>
    </source>
</evidence>
<dbReference type="GO" id="GO:0045296">
    <property type="term" value="F:cadherin binding"/>
    <property type="evidence" value="ECO:0007669"/>
    <property type="project" value="TreeGrafter"/>
</dbReference>
<dbReference type="PANTHER" id="PTHR24027:SF433">
    <property type="entry name" value="CADHERIN 27-RELATED"/>
    <property type="match status" value="1"/>
</dbReference>
<evidence type="ECO:0000256" key="5">
    <source>
        <dbReference type="ARBA" id="ARBA00022737"/>
    </source>
</evidence>
<dbReference type="PRINTS" id="PR00205">
    <property type="entry name" value="CADHERIN"/>
</dbReference>